<reference evidence="10 11" key="1">
    <citation type="submission" date="2015-01" db="EMBL/GenBank/DDBJ databases">
        <title>Genome sequence of Jeotgalibacillus alimentarius.</title>
        <authorList>
            <person name="Goh K.M."/>
            <person name="Chan K.-G."/>
            <person name="Yaakop A.S."/>
            <person name="Ee R."/>
            <person name="Gan H.M."/>
            <person name="Chan C.S."/>
        </authorList>
    </citation>
    <scope>NUCLEOTIDE SEQUENCE [LARGE SCALE GENOMIC DNA]</scope>
    <source>
        <strain evidence="10 11">YKJ-13</strain>
    </source>
</reference>
<dbReference type="InterPro" id="IPR015262">
    <property type="entry name" value="tRNA_Ile_lys_synt_subst-bd"/>
</dbReference>
<dbReference type="NCBIfam" id="TIGR02433">
    <property type="entry name" value="lysidine_TilS_C"/>
    <property type="match status" value="1"/>
</dbReference>
<dbReference type="Pfam" id="PF01171">
    <property type="entry name" value="ATP_bind_3"/>
    <property type="match status" value="1"/>
</dbReference>
<evidence type="ECO:0000259" key="9">
    <source>
        <dbReference type="SMART" id="SM00977"/>
    </source>
</evidence>
<evidence type="ECO:0000256" key="1">
    <source>
        <dbReference type="ARBA" id="ARBA00004496"/>
    </source>
</evidence>
<organism evidence="10 11">
    <name type="scientific">Jeotgalibacillus alimentarius</name>
    <dbReference type="NCBI Taxonomy" id="135826"/>
    <lineage>
        <taxon>Bacteria</taxon>
        <taxon>Bacillati</taxon>
        <taxon>Bacillota</taxon>
        <taxon>Bacilli</taxon>
        <taxon>Bacillales</taxon>
        <taxon>Caryophanaceae</taxon>
        <taxon>Jeotgalibacillus</taxon>
    </lineage>
</organism>
<name>A0A0C2SIF7_9BACL</name>
<evidence type="ECO:0000256" key="2">
    <source>
        <dbReference type="ARBA" id="ARBA00022490"/>
    </source>
</evidence>
<dbReference type="PANTHER" id="PTHR43033:SF1">
    <property type="entry name" value="TRNA(ILE)-LYSIDINE SYNTHASE-RELATED"/>
    <property type="match status" value="1"/>
</dbReference>
<comment type="subcellular location">
    <subcellularLocation>
        <location evidence="1 8">Cytoplasm</location>
    </subcellularLocation>
</comment>
<keyword evidence="6 8" id="KW-0067">ATP-binding</keyword>
<keyword evidence="11" id="KW-1185">Reference proteome</keyword>
<dbReference type="SUPFAM" id="SSF52402">
    <property type="entry name" value="Adenine nucleotide alpha hydrolases-like"/>
    <property type="match status" value="1"/>
</dbReference>
<dbReference type="SMART" id="SM00977">
    <property type="entry name" value="TilS_C"/>
    <property type="match status" value="1"/>
</dbReference>
<dbReference type="Proteomes" id="UP000031950">
    <property type="component" value="Unassembled WGS sequence"/>
</dbReference>
<dbReference type="CDD" id="cd01992">
    <property type="entry name" value="TilS_N"/>
    <property type="match status" value="1"/>
</dbReference>
<dbReference type="InterPro" id="IPR011063">
    <property type="entry name" value="TilS/TtcA_N"/>
</dbReference>
<dbReference type="GO" id="GO:0005737">
    <property type="term" value="C:cytoplasm"/>
    <property type="evidence" value="ECO:0007669"/>
    <property type="project" value="UniProtKB-SubCell"/>
</dbReference>
<dbReference type="EMBL" id="JXRQ01000003">
    <property type="protein sequence ID" value="KIL53724.1"/>
    <property type="molecule type" value="Genomic_DNA"/>
</dbReference>
<keyword evidence="3 8" id="KW-0436">Ligase</keyword>
<dbReference type="HAMAP" id="MF_01161">
    <property type="entry name" value="tRNA_Ile_lys_synt"/>
    <property type="match status" value="1"/>
</dbReference>
<comment type="similarity">
    <text evidence="8">Belongs to the tRNA(Ile)-lysidine synthase family.</text>
</comment>
<evidence type="ECO:0000256" key="5">
    <source>
        <dbReference type="ARBA" id="ARBA00022741"/>
    </source>
</evidence>
<dbReference type="InterPro" id="IPR014729">
    <property type="entry name" value="Rossmann-like_a/b/a_fold"/>
</dbReference>
<dbReference type="SUPFAM" id="SSF82829">
    <property type="entry name" value="MesJ substrate recognition domain-like"/>
    <property type="match status" value="1"/>
</dbReference>
<dbReference type="InterPro" id="IPR012094">
    <property type="entry name" value="tRNA_Ile_lys_synt"/>
</dbReference>
<evidence type="ECO:0000256" key="7">
    <source>
        <dbReference type="ARBA" id="ARBA00048539"/>
    </source>
</evidence>
<comment type="domain">
    <text evidence="8">The N-terminal region contains the highly conserved SGGXDS motif, predicted to be a P-loop motif involved in ATP binding.</text>
</comment>
<proteinExistence type="inferred from homology"/>
<dbReference type="GO" id="GO:0032267">
    <property type="term" value="F:tRNA(Ile)-lysidine synthase activity"/>
    <property type="evidence" value="ECO:0007669"/>
    <property type="project" value="UniProtKB-EC"/>
</dbReference>
<dbReference type="GO" id="GO:0006400">
    <property type="term" value="P:tRNA modification"/>
    <property type="evidence" value="ECO:0007669"/>
    <property type="project" value="UniProtKB-UniRule"/>
</dbReference>
<dbReference type="InterPro" id="IPR012795">
    <property type="entry name" value="tRNA_Ile_lys_synt_N"/>
</dbReference>
<comment type="caution">
    <text evidence="10">The sequence shown here is derived from an EMBL/GenBank/DDBJ whole genome shotgun (WGS) entry which is preliminary data.</text>
</comment>
<dbReference type="SUPFAM" id="SSF56037">
    <property type="entry name" value="PheT/TilS domain"/>
    <property type="match status" value="1"/>
</dbReference>
<evidence type="ECO:0000256" key="3">
    <source>
        <dbReference type="ARBA" id="ARBA00022598"/>
    </source>
</evidence>
<sequence length="474" mass="53928">MTLSVFLYTNEKQRIRKGISMDEFQLKVMRYCSEHQLVSPGDHVLIGVSGGPDSLALLHFVLHSGLNVKLAAVHVDHGLRDGSAEDAAFTEAFCQKHDLPFYLLKANVKERMHQTGEGVQEAARKVRYDYFEKIMTETGAGVFMTGQHADDQVETILFRLMRGTSMRGAAGIQPVRNFAPGKLVRPFLAVTKSEIEQYCEQHHLNPRRDPTNERDAYTRNRLRNHVIPLLKKENPLLHEAFGRFSEELSEDQAYLEDQAEKALGDVCLSKSRERLHLSVEKFRSYGLPLQRRMIHLILNYLYAKVPTSLSSAHTRAILDLLKQAHPSGDLHLPESLTVTRSYEDGYFHFQRETKAQPYTFTIDKAQLTDLPDGHQLEVRSGEFVPAKPYLDLIYVSESSMPLTVRSRREGDRIQLPHGNGSKKIKDVFIEKKVPVHLRHQHPVITDADGKVLWLPGLRKAPSDGKPAAYTLIYY</sequence>
<dbReference type="InterPro" id="IPR012796">
    <property type="entry name" value="Lysidine-tRNA-synth_C"/>
</dbReference>
<feature type="domain" description="Lysidine-tRNA(Ile) synthetase C-terminal" evidence="9">
    <location>
        <begin position="402"/>
        <end position="474"/>
    </location>
</feature>
<protein>
    <recommendedName>
        <fullName evidence="8">tRNA(Ile)-lysidine synthase</fullName>
        <ecNumber evidence="8">6.3.4.19</ecNumber>
    </recommendedName>
    <alternativeName>
        <fullName evidence="8">tRNA(Ile)-2-lysyl-cytidine synthase</fullName>
    </alternativeName>
    <alternativeName>
        <fullName evidence="8">tRNA(Ile)-lysidine synthetase</fullName>
    </alternativeName>
</protein>
<evidence type="ECO:0000256" key="8">
    <source>
        <dbReference type="HAMAP-Rule" id="MF_01161"/>
    </source>
</evidence>
<keyword evidence="2 8" id="KW-0963">Cytoplasm</keyword>
<dbReference type="NCBIfam" id="TIGR02432">
    <property type="entry name" value="lysidine_TilS_N"/>
    <property type="match status" value="1"/>
</dbReference>
<dbReference type="AlphaFoldDB" id="A0A0C2SIF7"/>
<feature type="binding site" evidence="8">
    <location>
        <begin position="49"/>
        <end position="54"/>
    </location>
    <ligand>
        <name>ATP</name>
        <dbReference type="ChEBI" id="CHEBI:30616"/>
    </ligand>
</feature>
<dbReference type="EC" id="6.3.4.19" evidence="8"/>
<comment type="catalytic activity">
    <reaction evidence="7 8">
        <text>cytidine(34) in tRNA(Ile2) + L-lysine + ATP = lysidine(34) in tRNA(Ile2) + AMP + diphosphate + H(+)</text>
        <dbReference type="Rhea" id="RHEA:43744"/>
        <dbReference type="Rhea" id="RHEA-COMP:10625"/>
        <dbReference type="Rhea" id="RHEA-COMP:10670"/>
        <dbReference type="ChEBI" id="CHEBI:15378"/>
        <dbReference type="ChEBI" id="CHEBI:30616"/>
        <dbReference type="ChEBI" id="CHEBI:32551"/>
        <dbReference type="ChEBI" id="CHEBI:33019"/>
        <dbReference type="ChEBI" id="CHEBI:82748"/>
        <dbReference type="ChEBI" id="CHEBI:83665"/>
        <dbReference type="ChEBI" id="CHEBI:456215"/>
        <dbReference type="EC" id="6.3.4.19"/>
    </reaction>
</comment>
<evidence type="ECO:0000313" key="10">
    <source>
        <dbReference type="EMBL" id="KIL53724.1"/>
    </source>
</evidence>
<gene>
    <name evidence="8" type="primary">tilS</name>
    <name evidence="10" type="ORF">KP77_00670</name>
</gene>
<evidence type="ECO:0000256" key="4">
    <source>
        <dbReference type="ARBA" id="ARBA00022694"/>
    </source>
</evidence>
<accession>A0A0C2SIF7</accession>
<dbReference type="Pfam" id="PF09179">
    <property type="entry name" value="TilS"/>
    <property type="match status" value="1"/>
</dbReference>
<evidence type="ECO:0000313" key="11">
    <source>
        <dbReference type="Proteomes" id="UP000031950"/>
    </source>
</evidence>
<keyword evidence="5 8" id="KW-0547">Nucleotide-binding</keyword>
<dbReference type="PATRIC" id="fig|135826.4.peg.68"/>
<dbReference type="STRING" id="135826.KP77_00670"/>
<dbReference type="Gene3D" id="3.40.50.620">
    <property type="entry name" value="HUPs"/>
    <property type="match status" value="1"/>
</dbReference>
<dbReference type="PANTHER" id="PTHR43033">
    <property type="entry name" value="TRNA(ILE)-LYSIDINE SYNTHASE-RELATED"/>
    <property type="match status" value="1"/>
</dbReference>
<dbReference type="GO" id="GO:0005524">
    <property type="term" value="F:ATP binding"/>
    <property type="evidence" value="ECO:0007669"/>
    <property type="project" value="UniProtKB-UniRule"/>
</dbReference>
<dbReference type="Pfam" id="PF11734">
    <property type="entry name" value="TilS_C"/>
    <property type="match status" value="1"/>
</dbReference>
<dbReference type="Gene3D" id="3.30.465.60">
    <property type="match status" value="1"/>
</dbReference>
<comment type="function">
    <text evidence="8">Ligates lysine onto the cytidine present at position 34 of the AUA codon-specific tRNA(Ile) that contains the anticodon CAU, in an ATP-dependent manner. Cytidine is converted to lysidine, thus changing the amino acid specificity of the tRNA from methionine to isoleucine.</text>
</comment>
<keyword evidence="4 8" id="KW-0819">tRNA processing</keyword>
<evidence type="ECO:0000256" key="6">
    <source>
        <dbReference type="ARBA" id="ARBA00022840"/>
    </source>
</evidence>